<organism evidence="7 8">
    <name type="scientific">Heliorestis acidaminivorans</name>
    <dbReference type="NCBI Taxonomy" id="553427"/>
    <lineage>
        <taxon>Bacteria</taxon>
        <taxon>Bacillati</taxon>
        <taxon>Bacillota</taxon>
        <taxon>Clostridia</taxon>
        <taxon>Eubacteriales</taxon>
        <taxon>Heliobacteriaceae</taxon>
        <taxon>Heliorestis</taxon>
    </lineage>
</organism>
<comment type="similarity">
    <text evidence="2 6">Belongs to the FPP/GGPP synthase family.</text>
</comment>
<dbReference type="PANTHER" id="PTHR12001">
    <property type="entry name" value="GERANYLGERANYL PYROPHOSPHATE SYNTHASE"/>
    <property type="match status" value="1"/>
</dbReference>
<dbReference type="InterPro" id="IPR000092">
    <property type="entry name" value="Polyprenyl_synt"/>
</dbReference>
<gene>
    <name evidence="7" type="ORF">F9B85_02705</name>
</gene>
<evidence type="ECO:0000256" key="2">
    <source>
        <dbReference type="ARBA" id="ARBA00006706"/>
    </source>
</evidence>
<dbReference type="SUPFAM" id="SSF48576">
    <property type="entry name" value="Terpenoid synthases"/>
    <property type="match status" value="1"/>
</dbReference>
<evidence type="ECO:0000313" key="7">
    <source>
        <dbReference type="EMBL" id="KAB2954603.1"/>
    </source>
</evidence>
<evidence type="ECO:0000256" key="3">
    <source>
        <dbReference type="ARBA" id="ARBA00022679"/>
    </source>
</evidence>
<keyword evidence="3 6" id="KW-0808">Transferase</keyword>
<dbReference type="PANTHER" id="PTHR12001:SF69">
    <property type="entry name" value="ALL TRANS-POLYPRENYL-DIPHOSPHATE SYNTHASE PDSS1"/>
    <property type="match status" value="1"/>
</dbReference>
<dbReference type="Proteomes" id="UP000468766">
    <property type="component" value="Unassembled WGS sequence"/>
</dbReference>
<dbReference type="Gene3D" id="1.10.600.10">
    <property type="entry name" value="Farnesyl Diphosphate Synthase"/>
    <property type="match status" value="1"/>
</dbReference>
<comment type="cofactor">
    <cofactor evidence="1">
        <name>Mg(2+)</name>
        <dbReference type="ChEBI" id="CHEBI:18420"/>
    </cofactor>
</comment>
<keyword evidence="4" id="KW-0479">Metal-binding</keyword>
<dbReference type="GO" id="GO:0004659">
    <property type="term" value="F:prenyltransferase activity"/>
    <property type="evidence" value="ECO:0007669"/>
    <property type="project" value="InterPro"/>
</dbReference>
<dbReference type="SFLD" id="SFLDS00005">
    <property type="entry name" value="Isoprenoid_Synthase_Type_I"/>
    <property type="match status" value="1"/>
</dbReference>
<dbReference type="InterPro" id="IPR008949">
    <property type="entry name" value="Isoprenoid_synthase_dom_sf"/>
</dbReference>
<dbReference type="AlphaFoldDB" id="A0A6I0F515"/>
<evidence type="ECO:0000256" key="4">
    <source>
        <dbReference type="ARBA" id="ARBA00022723"/>
    </source>
</evidence>
<dbReference type="Pfam" id="PF00348">
    <property type="entry name" value="polyprenyl_synt"/>
    <property type="match status" value="1"/>
</dbReference>
<sequence length="318" mass="35702">MAFHLFHEIEEDLKLVEAELKKQMETTQPTITAASSHLLLGGGKRLRPAFVLLAGKTCDYQINRLLPLAVALEMVHMASLVHDDVIDESKTRRGIATVRARWGNRISIHTGDHLFARALILIAELGDSRISQLLAKASVKMCEGEIQQMESAFDVNQSFKSYLYRINRKTALLLSLSCQLGAMAVKAEPAVTRMMKWYGHHLGMAFQITDDVLDLVANEEELGKPVGSDLRQGIMTLPILTALLRDPSLKEKVRKKEKTEEEIREIIDRIVKTGAIEESKKVALLYLQKAKKELSELPNSSVKESLVKIADFIAQRNY</sequence>
<proteinExistence type="inferred from homology"/>
<dbReference type="PROSITE" id="PS00723">
    <property type="entry name" value="POLYPRENYL_SYNTHASE_1"/>
    <property type="match status" value="1"/>
</dbReference>
<evidence type="ECO:0000256" key="5">
    <source>
        <dbReference type="ARBA" id="ARBA00022842"/>
    </source>
</evidence>
<dbReference type="RefSeq" id="WP_151618204.1">
    <property type="nucleotide sequence ID" value="NZ_WBXO01000001.1"/>
</dbReference>
<dbReference type="GO" id="GO:0008299">
    <property type="term" value="P:isoprenoid biosynthetic process"/>
    <property type="evidence" value="ECO:0007669"/>
    <property type="project" value="InterPro"/>
</dbReference>
<dbReference type="InterPro" id="IPR033749">
    <property type="entry name" value="Polyprenyl_synt_CS"/>
</dbReference>
<name>A0A6I0F515_9FIRM</name>
<dbReference type="CDD" id="cd00685">
    <property type="entry name" value="Trans_IPPS_HT"/>
    <property type="match status" value="1"/>
</dbReference>
<dbReference type="GO" id="GO:0046872">
    <property type="term" value="F:metal ion binding"/>
    <property type="evidence" value="ECO:0007669"/>
    <property type="project" value="UniProtKB-KW"/>
</dbReference>
<accession>A0A6I0F515</accession>
<reference evidence="7 8" key="1">
    <citation type="submission" date="2019-10" db="EMBL/GenBank/DDBJ databases">
        <title>Whole-genome sequence of the extremophile Heliorestis acidaminivorans DSM 24790.</title>
        <authorList>
            <person name="Kyndt J.A."/>
            <person name="Meyer T.E."/>
        </authorList>
    </citation>
    <scope>NUCLEOTIDE SEQUENCE [LARGE SCALE GENOMIC DNA]</scope>
    <source>
        <strain evidence="7 8">DSM 24790</strain>
    </source>
</reference>
<protein>
    <submittedName>
        <fullName evidence="7">Heptaprenyl diphosphate synthase</fullName>
    </submittedName>
</protein>
<evidence type="ECO:0000256" key="1">
    <source>
        <dbReference type="ARBA" id="ARBA00001946"/>
    </source>
</evidence>
<keyword evidence="8" id="KW-1185">Reference proteome</keyword>
<dbReference type="PROSITE" id="PS00444">
    <property type="entry name" value="POLYPRENYL_SYNTHASE_2"/>
    <property type="match status" value="1"/>
</dbReference>
<comment type="caution">
    <text evidence="7">The sequence shown here is derived from an EMBL/GenBank/DDBJ whole genome shotgun (WGS) entry which is preliminary data.</text>
</comment>
<keyword evidence="5" id="KW-0460">Magnesium</keyword>
<evidence type="ECO:0000256" key="6">
    <source>
        <dbReference type="RuleBase" id="RU004466"/>
    </source>
</evidence>
<evidence type="ECO:0000313" key="8">
    <source>
        <dbReference type="Proteomes" id="UP000468766"/>
    </source>
</evidence>
<dbReference type="EMBL" id="WBXO01000001">
    <property type="protein sequence ID" value="KAB2954603.1"/>
    <property type="molecule type" value="Genomic_DNA"/>
</dbReference>
<dbReference type="OrthoDB" id="9805316at2"/>